<dbReference type="Gene3D" id="3.10.180.10">
    <property type="entry name" value="2,3-Dihydroxybiphenyl 1,2-Dioxygenase, domain 1"/>
    <property type="match status" value="1"/>
</dbReference>
<protein>
    <recommendedName>
        <fullName evidence="3">VOC family protein</fullName>
    </recommendedName>
</protein>
<proteinExistence type="predicted"/>
<reference evidence="1 2" key="1">
    <citation type="submission" date="2015-02" db="EMBL/GenBank/DDBJ databases">
        <title>Nostoc linckia genome annotation.</title>
        <authorList>
            <person name="Zhou Z."/>
        </authorList>
    </citation>
    <scope>NUCLEOTIDE SEQUENCE [LARGE SCALE GENOMIC DNA]</scope>
    <source>
        <strain evidence="2">z8</strain>
    </source>
</reference>
<dbReference type="AlphaFoldDB" id="A0A9Q6EMS3"/>
<evidence type="ECO:0000313" key="1">
    <source>
        <dbReference type="EMBL" id="PHK05789.1"/>
    </source>
</evidence>
<dbReference type="RefSeq" id="WP_099068065.1">
    <property type="nucleotide sequence ID" value="NZ_LAHD01000012.1"/>
</dbReference>
<evidence type="ECO:0000313" key="2">
    <source>
        <dbReference type="Proteomes" id="UP000222310"/>
    </source>
</evidence>
<evidence type="ECO:0008006" key="3">
    <source>
        <dbReference type="Google" id="ProtNLM"/>
    </source>
</evidence>
<dbReference type="SUPFAM" id="SSF54593">
    <property type="entry name" value="Glyoxalase/Bleomycin resistance protein/Dihydroxybiphenyl dioxygenase"/>
    <property type="match status" value="1"/>
</dbReference>
<dbReference type="InterPro" id="IPR029068">
    <property type="entry name" value="Glyas_Bleomycin-R_OHBP_Dase"/>
</dbReference>
<organism evidence="1 2">
    <name type="scientific">Nostoc linckia z8</name>
    <dbReference type="NCBI Taxonomy" id="1628746"/>
    <lineage>
        <taxon>Bacteria</taxon>
        <taxon>Bacillati</taxon>
        <taxon>Cyanobacteriota</taxon>
        <taxon>Cyanophyceae</taxon>
        <taxon>Nostocales</taxon>
        <taxon>Nostocaceae</taxon>
        <taxon>Nostoc</taxon>
    </lineage>
</organism>
<accession>A0A9Q6EMS3</accession>
<comment type="caution">
    <text evidence="1">The sequence shown here is derived from an EMBL/GenBank/DDBJ whole genome shotgun (WGS) entry which is preliminary data.</text>
</comment>
<gene>
    <name evidence="1" type="ORF">VF08_06300</name>
</gene>
<name>A0A9Q6EMS3_NOSLI</name>
<dbReference type="Proteomes" id="UP000222310">
    <property type="component" value="Unassembled WGS sequence"/>
</dbReference>
<dbReference type="GeneID" id="57093142"/>
<sequence length="322" mass="36000">MISGIFENCVGSKDIEATLKYWNEFGYREVNRGEFSAQQAKLLYGHASDLTSLRLQNGNSSAHGLVRVMWWKQPRNQGLGDTLPVVEGSRWFASLTQDIYAIADAFADDKANGGEWIYTEPVRGIEFIGNVGTGLYNRFIGVREMFVIGQETRQAFFQRYNYDRPGYGTINRDSGLLVSEGTHSSFITSDHSLTSFYTEVFGLIPSENNPKLSGYKNPSTKQILMLEEGQEFYLSVFASPKTNVGVFQVYSPLYPTSDRREYAQPGSLGISLFTYQVDDIAAFHQRVIASNATNVTPIVPNEFSEPSFGLIAPDGMYWVIVG</sequence>
<dbReference type="EMBL" id="LAHD01000012">
    <property type="protein sequence ID" value="PHK05789.1"/>
    <property type="molecule type" value="Genomic_DNA"/>
</dbReference>